<dbReference type="InterPro" id="IPR020843">
    <property type="entry name" value="ER"/>
</dbReference>
<proteinExistence type="predicted"/>
<dbReference type="Gene3D" id="3.90.180.10">
    <property type="entry name" value="Medium-chain alcohol dehydrogenases, catalytic domain"/>
    <property type="match status" value="1"/>
</dbReference>
<dbReference type="AlphaFoldDB" id="A0A6J7TYI1"/>
<dbReference type="SUPFAM" id="SSF50129">
    <property type="entry name" value="GroES-like"/>
    <property type="match status" value="1"/>
</dbReference>
<feature type="domain" description="Enoyl reductase (ER)" evidence="1">
    <location>
        <begin position="10"/>
        <end position="326"/>
    </location>
</feature>
<accession>A0A6J7TYI1</accession>
<evidence type="ECO:0000313" key="2">
    <source>
        <dbReference type="EMBL" id="CAB5009650.1"/>
    </source>
</evidence>
<dbReference type="InterPro" id="IPR013149">
    <property type="entry name" value="ADH-like_C"/>
</dbReference>
<name>A0A6J7TYI1_9ZZZZ</name>
<dbReference type="InterPro" id="IPR036291">
    <property type="entry name" value="NAD(P)-bd_dom_sf"/>
</dbReference>
<dbReference type="GO" id="GO:0016491">
    <property type="term" value="F:oxidoreductase activity"/>
    <property type="evidence" value="ECO:0007669"/>
    <property type="project" value="InterPro"/>
</dbReference>
<dbReference type="EMBL" id="CAFBQU010000002">
    <property type="protein sequence ID" value="CAB5058783.1"/>
    <property type="molecule type" value="Genomic_DNA"/>
</dbReference>
<dbReference type="Pfam" id="PF08240">
    <property type="entry name" value="ADH_N"/>
    <property type="match status" value="1"/>
</dbReference>
<dbReference type="Gene3D" id="3.40.50.720">
    <property type="entry name" value="NAD(P)-binding Rossmann-like Domain"/>
    <property type="match status" value="1"/>
</dbReference>
<sequence>MRAVICKELGPLENLSLEEVPTPPLLSGHVRLRVLASGVNYVDGLLIQGKYQIKPPTPFIPGMEVVGEVIECSDDVSQDLLGQRVLANVGFGGFATEAVVRADRVISIPDTLSTGQAASFLQSYLTGWFALTRRAHISSESIAGKEQWMLVLGAGSGVGLAAVDIGSALGLRVIAAASSQEKRDLALACGAYAVIDSSNEDVKERAKEISGGGVDVLYDPVGGALGETCLRALGEDGQYLVIGFVAGIPQLPANQVLLRNRRVVGVDWGAWAGRNPQSNAQMLDEVLAKIATKDLSPVEPQVYLLSEAASALKDLEERRVAGKVVLVADEAK</sequence>
<dbReference type="InterPro" id="IPR013154">
    <property type="entry name" value="ADH-like_N"/>
</dbReference>
<dbReference type="PANTHER" id="PTHR43677">
    <property type="entry name" value="SHORT-CHAIN DEHYDROGENASE/REDUCTASE"/>
    <property type="match status" value="1"/>
</dbReference>
<evidence type="ECO:0000313" key="3">
    <source>
        <dbReference type="EMBL" id="CAB5058783.1"/>
    </source>
</evidence>
<dbReference type="InterPro" id="IPR051397">
    <property type="entry name" value="Zn-ADH-like_protein"/>
</dbReference>
<dbReference type="InterPro" id="IPR011032">
    <property type="entry name" value="GroES-like_sf"/>
</dbReference>
<organism evidence="3">
    <name type="scientific">freshwater metagenome</name>
    <dbReference type="NCBI Taxonomy" id="449393"/>
    <lineage>
        <taxon>unclassified sequences</taxon>
        <taxon>metagenomes</taxon>
        <taxon>ecological metagenomes</taxon>
    </lineage>
</organism>
<reference evidence="3" key="1">
    <citation type="submission" date="2020-05" db="EMBL/GenBank/DDBJ databases">
        <authorList>
            <person name="Chiriac C."/>
            <person name="Salcher M."/>
            <person name="Ghai R."/>
            <person name="Kavagutti S V."/>
        </authorList>
    </citation>
    <scope>NUCLEOTIDE SEQUENCE</scope>
</reference>
<gene>
    <name evidence="2" type="ORF">UFOPK4098_00208</name>
    <name evidence="3" type="ORF">UFOPK4347_00140</name>
</gene>
<dbReference type="CDD" id="cd08241">
    <property type="entry name" value="QOR1"/>
    <property type="match status" value="1"/>
</dbReference>
<protein>
    <submittedName>
        <fullName evidence="3">Unannotated protein</fullName>
    </submittedName>
</protein>
<dbReference type="EMBL" id="CAFBPN010000004">
    <property type="protein sequence ID" value="CAB5009650.1"/>
    <property type="molecule type" value="Genomic_DNA"/>
</dbReference>
<dbReference type="SUPFAM" id="SSF51735">
    <property type="entry name" value="NAD(P)-binding Rossmann-fold domains"/>
    <property type="match status" value="1"/>
</dbReference>
<dbReference type="SMART" id="SM00829">
    <property type="entry name" value="PKS_ER"/>
    <property type="match status" value="1"/>
</dbReference>
<dbReference type="Pfam" id="PF00107">
    <property type="entry name" value="ADH_zinc_N"/>
    <property type="match status" value="1"/>
</dbReference>
<dbReference type="PANTHER" id="PTHR43677:SF4">
    <property type="entry name" value="QUINONE OXIDOREDUCTASE-LIKE PROTEIN 2"/>
    <property type="match status" value="1"/>
</dbReference>
<evidence type="ECO:0000259" key="1">
    <source>
        <dbReference type="SMART" id="SM00829"/>
    </source>
</evidence>